<dbReference type="AlphaFoldDB" id="A0A2S6G2X1"/>
<feature type="transmembrane region" description="Helical" evidence="1">
    <location>
        <begin position="28"/>
        <end position="45"/>
    </location>
</feature>
<gene>
    <name evidence="3" type="ORF">B0H24_103234</name>
    <name evidence="2" type="ORF">BY455_13134</name>
</gene>
<sequence length="47" mass="4944">MTLHLQLAPLISLGAGIAILVFPKLLNYIVAGYLIAIGVLGLMGHPF</sequence>
<dbReference type="RefSeq" id="WP_104417273.1">
    <property type="nucleotide sequence ID" value="NZ_PTIT01000031.1"/>
</dbReference>
<dbReference type="EMBL" id="PTIT01000031">
    <property type="protein sequence ID" value="PPK50213.1"/>
    <property type="molecule type" value="Genomic_DNA"/>
</dbReference>
<evidence type="ECO:0000313" key="4">
    <source>
        <dbReference type="Proteomes" id="UP000239446"/>
    </source>
</evidence>
<dbReference type="Proteomes" id="UP000239446">
    <property type="component" value="Unassembled WGS sequence"/>
</dbReference>
<dbReference type="InterPro" id="IPR021446">
    <property type="entry name" value="DUF3096"/>
</dbReference>
<accession>A0A2S6G2X1</accession>
<name>A0A2S6G2X1_9GAMM</name>
<evidence type="ECO:0008006" key="6">
    <source>
        <dbReference type="Google" id="ProtNLM"/>
    </source>
</evidence>
<proteinExistence type="predicted"/>
<reference evidence="2 5" key="1">
    <citation type="submission" date="2018-02" db="EMBL/GenBank/DDBJ databases">
        <title>Deep subsurface shale carbon reservoir microbial communities from Ohio and West Virginia, USA.</title>
        <authorList>
            <person name="Wrighton K."/>
        </authorList>
    </citation>
    <scope>NUCLEOTIDE SEQUENCE [LARGE SCALE GENOMIC DNA]</scope>
    <source>
        <strain evidence="2 5">UTICA-S1B6</strain>
    </source>
</reference>
<keyword evidence="1" id="KW-1133">Transmembrane helix</keyword>
<keyword evidence="1" id="KW-0472">Membrane</keyword>
<dbReference type="Proteomes" id="UP000239648">
    <property type="component" value="Unassembled WGS sequence"/>
</dbReference>
<comment type="caution">
    <text evidence="3">The sequence shown here is derived from an EMBL/GenBank/DDBJ whole genome shotgun (WGS) entry which is preliminary data.</text>
</comment>
<evidence type="ECO:0000313" key="5">
    <source>
        <dbReference type="Proteomes" id="UP000239648"/>
    </source>
</evidence>
<evidence type="ECO:0000313" key="3">
    <source>
        <dbReference type="EMBL" id="PPK52670.1"/>
    </source>
</evidence>
<keyword evidence="1" id="KW-0812">Transmembrane</keyword>
<evidence type="ECO:0000256" key="1">
    <source>
        <dbReference type="SAM" id="Phobius"/>
    </source>
</evidence>
<evidence type="ECO:0000313" key="2">
    <source>
        <dbReference type="EMBL" id="PPK50213.1"/>
    </source>
</evidence>
<dbReference type="EMBL" id="PTIU01000032">
    <property type="protein sequence ID" value="PPK52670.1"/>
    <property type="molecule type" value="Genomic_DNA"/>
</dbReference>
<keyword evidence="5" id="KW-1185">Reference proteome</keyword>
<dbReference type="Pfam" id="PF11295">
    <property type="entry name" value="DUF3096"/>
    <property type="match status" value="1"/>
</dbReference>
<dbReference type="OrthoDB" id="5472305at2"/>
<organism evidence="3 4">
    <name type="scientific">Marinobacter persicus</name>
    <dbReference type="NCBI Taxonomy" id="930118"/>
    <lineage>
        <taxon>Bacteria</taxon>
        <taxon>Pseudomonadati</taxon>
        <taxon>Pseudomonadota</taxon>
        <taxon>Gammaproteobacteria</taxon>
        <taxon>Pseudomonadales</taxon>
        <taxon>Marinobacteraceae</taxon>
        <taxon>Marinobacter</taxon>
    </lineage>
</organism>
<protein>
    <recommendedName>
        <fullName evidence="6">DUF3096 family protein</fullName>
    </recommendedName>
</protein>
<reference evidence="3 4" key="2">
    <citation type="submission" date="2018-02" db="EMBL/GenBank/DDBJ databases">
        <title>Subsurface microbial communities from deep shales in Ohio and West Virginia, USA.</title>
        <authorList>
            <person name="Wrighton K."/>
        </authorList>
    </citation>
    <scope>NUCLEOTIDE SEQUENCE [LARGE SCALE GENOMIC DNA]</scope>
    <source>
        <strain evidence="3 4">UTICA-S1B9</strain>
    </source>
</reference>